<reference evidence="1" key="2">
    <citation type="submission" date="2024-03" db="EMBL/GenBank/DDBJ databases">
        <title>The Genome Sequence of Enterococcus sp. DIV0238c.</title>
        <authorList>
            <consortium name="The Broad Institute Genomics Platform"/>
            <consortium name="The Broad Institute Microbial Omics Core"/>
            <consortium name="The Broad Institute Genomic Center for Infectious Diseases"/>
            <person name="Earl A."/>
            <person name="Manson A."/>
            <person name="Gilmore M."/>
            <person name="Schwartman J."/>
            <person name="Shea T."/>
            <person name="Abouelleil A."/>
            <person name="Cao P."/>
            <person name="Chapman S."/>
            <person name="Cusick C."/>
            <person name="Young S."/>
            <person name="Neafsey D."/>
            <person name="Nusbaum C."/>
            <person name="Birren B."/>
        </authorList>
    </citation>
    <scope>NUCLEOTIDE SEQUENCE</scope>
    <source>
        <strain evidence="1">9D6_DIV0238</strain>
    </source>
</reference>
<sequence>MKKFISVGLFGMVMLISGLVIGKTVVGSSWGGTKIGAHSEHITLDHVGDSYQLPGENWRLLDDVPSFSINQDGVITASGEGSARIVYEVEGKTVYSSVKVDEFPDWGEYKQIESNVSILGQFDHPYDVEQMKFTAISDEYLLNLILLSNAGGNGSFRLSSDEEELLSIDFSEMKKAGDSVYFERELHLEEGKTYYISLNNDLYFDLLTSYSIDLTPIN</sequence>
<dbReference type="EMBL" id="CP147246">
    <property type="protein sequence ID" value="WYJ93143.1"/>
    <property type="molecule type" value="Genomic_DNA"/>
</dbReference>
<name>A0AAQ3W5M5_9ENTE</name>
<reference evidence="1" key="1">
    <citation type="submission" date="2017-05" db="EMBL/GenBank/DDBJ databases">
        <authorList>
            <consortium name="The Broad Institute Genomics Platform"/>
            <consortium name="The Broad Institute Genomic Center for Infectious Diseases"/>
            <person name="Earl A."/>
            <person name="Manson A."/>
            <person name="Schwartman J."/>
            <person name="Gilmore M."/>
            <person name="Abouelleil A."/>
            <person name="Cao P."/>
            <person name="Chapman S."/>
            <person name="Cusick C."/>
            <person name="Shea T."/>
            <person name="Young S."/>
            <person name="Neafsey D."/>
            <person name="Nusbaum C."/>
            <person name="Birren B."/>
        </authorList>
    </citation>
    <scope>NUCLEOTIDE SEQUENCE</scope>
    <source>
        <strain evidence="1">9D6_DIV0238</strain>
    </source>
</reference>
<evidence type="ECO:0008006" key="3">
    <source>
        <dbReference type="Google" id="ProtNLM"/>
    </source>
</evidence>
<organism evidence="1 2">
    <name type="scientific">Candidatus Enterococcus dunnyi</name>
    <dbReference type="NCBI Taxonomy" id="1834192"/>
    <lineage>
        <taxon>Bacteria</taxon>
        <taxon>Bacillati</taxon>
        <taxon>Bacillota</taxon>
        <taxon>Bacilli</taxon>
        <taxon>Lactobacillales</taxon>
        <taxon>Enterococcaceae</taxon>
        <taxon>Enterococcus</taxon>
    </lineage>
</organism>
<gene>
    <name evidence="1" type="ORF">A5889_000638</name>
</gene>
<accession>A0AAQ3W5M5</accession>
<proteinExistence type="predicted"/>
<protein>
    <recommendedName>
        <fullName evidence="3">BIG2 domain-containing protein</fullName>
    </recommendedName>
</protein>
<dbReference type="RefSeq" id="WP_207114645.1">
    <property type="nucleotide sequence ID" value="NZ_CP147246.1"/>
</dbReference>
<keyword evidence="2" id="KW-1185">Reference proteome</keyword>
<dbReference type="Proteomes" id="UP000196151">
    <property type="component" value="Chromosome"/>
</dbReference>
<evidence type="ECO:0000313" key="1">
    <source>
        <dbReference type="EMBL" id="WYJ93143.1"/>
    </source>
</evidence>
<dbReference type="AlphaFoldDB" id="A0AAQ3W5M5"/>
<evidence type="ECO:0000313" key="2">
    <source>
        <dbReference type="Proteomes" id="UP000196151"/>
    </source>
</evidence>